<dbReference type="InterPro" id="IPR016040">
    <property type="entry name" value="NAD(P)-bd_dom"/>
</dbReference>
<dbReference type="Pfam" id="PF13460">
    <property type="entry name" value="NAD_binding_10"/>
    <property type="match status" value="1"/>
</dbReference>
<sequence>MILVVGATAFFGRQAVETLAARGVAVRALTRNPDAAGLPAGVDVVKADLTEPESLDPALEGVTAVLLVLPFGMDAGALLERARGRKIVVLSSGAIEDDEAGQPDVIAAYHHDLERAVAEVTPQWTALRILFPAINTLSFGHQMAHGDVVRVPYPGASSTAVHELDVAEAAAAVLTGDGHAGRVYTLTGPAALTQEDQVSVLAEALARPLRTEAADPAAVLDQLSMFMDRDFAGALLGLLGRAEREPAPLTSTVEDLTGHPARPYAEWVRANLPAFSSN</sequence>
<evidence type="ECO:0000259" key="1">
    <source>
        <dbReference type="Pfam" id="PF13460"/>
    </source>
</evidence>
<accession>A0ABP8D828</accession>
<reference evidence="3" key="1">
    <citation type="journal article" date="2019" name="Int. J. Syst. Evol. Microbiol.">
        <title>The Global Catalogue of Microorganisms (GCM) 10K type strain sequencing project: providing services to taxonomists for standard genome sequencing and annotation.</title>
        <authorList>
            <consortium name="The Broad Institute Genomics Platform"/>
            <consortium name="The Broad Institute Genome Sequencing Center for Infectious Disease"/>
            <person name="Wu L."/>
            <person name="Ma J."/>
        </authorList>
    </citation>
    <scope>NUCLEOTIDE SEQUENCE [LARGE SCALE GENOMIC DNA]</scope>
    <source>
        <strain evidence="3">JCM 17441</strain>
    </source>
</reference>
<dbReference type="Gene3D" id="3.90.25.10">
    <property type="entry name" value="UDP-galactose 4-epimerase, domain 1"/>
    <property type="match status" value="1"/>
</dbReference>
<evidence type="ECO:0000313" key="3">
    <source>
        <dbReference type="Proteomes" id="UP001500620"/>
    </source>
</evidence>
<dbReference type="PANTHER" id="PTHR43162">
    <property type="match status" value="1"/>
</dbReference>
<dbReference type="InterPro" id="IPR051604">
    <property type="entry name" value="Ergot_Alk_Oxidoreductase"/>
</dbReference>
<name>A0ABP8D828_9ACTN</name>
<feature type="domain" description="NAD(P)-binding" evidence="1">
    <location>
        <begin position="6"/>
        <end position="175"/>
    </location>
</feature>
<dbReference type="PANTHER" id="PTHR43162:SF1">
    <property type="entry name" value="PRESTALK A DIFFERENTIATION PROTEIN A"/>
    <property type="match status" value="1"/>
</dbReference>
<dbReference type="Gene3D" id="3.40.50.720">
    <property type="entry name" value="NAD(P)-binding Rossmann-like Domain"/>
    <property type="match status" value="1"/>
</dbReference>
<dbReference type="InterPro" id="IPR036291">
    <property type="entry name" value="NAD(P)-bd_dom_sf"/>
</dbReference>
<comment type="caution">
    <text evidence="2">The sequence shown here is derived from an EMBL/GenBank/DDBJ whole genome shotgun (WGS) entry which is preliminary data.</text>
</comment>
<protein>
    <submittedName>
        <fullName evidence="2">NAD(P)H-binding protein</fullName>
    </submittedName>
</protein>
<dbReference type="RefSeq" id="WP_345127933.1">
    <property type="nucleotide sequence ID" value="NZ_BAABAT010000008.1"/>
</dbReference>
<dbReference type="EMBL" id="BAABAT010000008">
    <property type="protein sequence ID" value="GAA4249693.1"/>
    <property type="molecule type" value="Genomic_DNA"/>
</dbReference>
<organism evidence="2 3">
    <name type="scientific">Dactylosporangium darangshiense</name>
    <dbReference type="NCBI Taxonomy" id="579108"/>
    <lineage>
        <taxon>Bacteria</taxon>
        <taxon>Bacillati</taxon>
        <taxon>Actinomycetota</taxon>
        <taxon>Actinomycetes</taxon>
        <taxon>Micromonosporales</taxon>
        <taxon>Micromonosporaceae</taxon>
        <taxon>Dactylosporangium</taxon>
    </lineage>
</organism>
<keyword evidence="3" id="KW-1185">Reference proteome</keyword>
<evidence type="ECO:0000313" key="2">
    <source>
        <dbReference type="EMBL" id="GAA4249693.1"/>
    </source>
</evidence>
<dbReference type="SUPFAM" id="SSF51735">
    <property type="entry name" value="NAD(P)-binding Rossmann-fold domains"/>
    <property type="match status" value="1"/>
</dbReference>
<gene>
    <name evidence="2" type="ORF">GCM10022255_034810</name>
</gene>
<dbReference type="Proteomes" id="UP001500620">
    <property type="component" value="Unassembled WGS sequence"/>
</dbReference>
<proteinExistence type="predicted"/>